<feature type="transmembrane region" description="Helical" evidence="6">
    <location>
        <begin position="19"/>
        <end position="36"/>
    </location>
</feature>
<keyword evidence="4 6" id="KW-1133">Transmembrane helix</keyword>
<feature type="transmembrane region" description="Helical" evidence="6">
    <location>
        <begin position="175"/>
        <end position="196"/>
    </location>
</feature>
<feature type="transmembrane region" description="Helical" evidence="6">
    <location>
        <begin position="57"/>
        <end position="77"/>
    </location>
</feature>
<dbReference type="PANTHER" id="PTHR23505:SF79">
    <property type="entry name" value="PROTEIN SPINSTER"/>
    <property type="match status" value="1"/>
</dbReference>
<feature type="domain" description="Major facilitator superfamily (MFS) profile" evidence="7">
    <location>
        <begin position="23"/>
        <end position="427"/>
    </location>
</feature>
<feature type="transmembrane region" description="Helical" evidence="6">
    <location>
        <begin position="367"/>
        <end position="387"/>
    </location>
</feature>
<keyword evidence="2" id="KW-0813">Transport</keyword>
<dbReference type="Proteomes" id="UP000809273">
    <property type="component" value="Unassembled WGS sequence"/>
</dbReference>
<dbReference type="InterPro" id="IPR020846">
    <property type="entry name" value="MFS_dom"/>
</dbReference>
<feature type="transmembrane region" description="Helical" evidence="6">
    <location>
        <begin position="239"/>
        <end position="259"/>
    </location>
</feature>
<name>A0A9D8PSN5_9DELT</name>
<comment type="caution">
    <text evidence="8">The sequence shown here is derived from an EMBL/GenBank/DDBJ whole genome shotgun (WGS) entry which is preliminary data.</text>
</comment>
<dbReference type="PANTHER" id="PTHR23505">
    <property type="entry name" value="SPINSTER"/>
    <property type="match status" value="1"/>
</dbReference>
<evidence type="ECO:0000256" key="5">
    <source>
        <dbReference type="ARBA" id="ARBA00023136"/>
    </source>
</evidence>
<evidence type="ECO:0000259" key="7">
    <source>
        <dbReference type="PROSITE" id="PS50850"/>
    </source>
</evidence>
<accession>A0A9D8PSN5</accession>
<dbReference type="GO" id="GO:0016020">
    <property type="term" value="C:membrane"/>
    <property type="evidence" value="ECO:0007669"/>
    <property type="project" value="UniProtKB-SubCell"/>
</dbReference>
<sequence>MSEKTTSGAEAEFPVSRGYSYYVFTLLFLLYVFDYIDRMVVSSLFPFLIKDWGITTVQCSWLASIVTISMTIFVFPVSLLVDRWSRKKTIGLMAVLWSIAAGACALTKNFKQLLSLRSVIGIGEAAYTPGGHAMIAAYFPEERRATMNGYFTAAIPLGSALGVILGGQIAETIGWRYAFGLTAIPGLFVAILFFWVKDYKTAQIVKGKTEHFIPEDPATHEKMSFWEIVKEFAKTPSVIFTYLGYVGSTFVTTSLITFLPLYFHRIEGLDMFKAGTKTSVIFLLAIIGAPFGGFIADKWRKRRLNARMAFPAISSILTAIFLMIAFNYTEGQTQYIFLILFGFTAPMFASAGSAVTQDVVQPGLRAISYSLAQFFMMMLGYTLGPLFVGYMCSRFGNDFDLLPGFGLLPLFTLFGGVMFFIGSYYYVRDLKKVARVKLVEEKK</sequence>
<feature type="transmembrane region" description="Helical" evidence="6">
    <location>
        <begin position="335"/>
        <end position="355"/>
    </location>
</feature>
<dbReference type="CDD" id="cd17328">
    <property type="entry name" value="MFS_spinster_like"/>
    <property type="match status" value="1"/>
</dbReference>
<comment type="subcellular location">
    <subcellularLocation>
        <location evidence="1">Membrane</location>
        <topology evidence="1">Multi-pass membrane protein</topology>
    </subcellularLocation>
</comment>
<feature type="transmembrane region" description="Helical" evidence="6">
    <location>
        <begin position="150"/>
        <end position="169"/>
    </location>
</feature>
<reference evidence="8" key="1">
    <citation type="journal article" date="2021" name="Environ. Microbiol.">
        <title>Genomic characterization of three novel Desulfobacterota classes expand the metabolic and phylogenetic diversity of the phylum.</title>
        <authorList>
            <person name="Murphy C.L."/>
            <person name="Biggerstaff J."/>
            <person name="Eichhorn A."/>
            <person name="Ewing E."/>
            <person name="Shahan R."/>
            <person name="Soriano D."/>
            <person name="Stewart S."/>
            <person name="VanMol K."/>
            <person name="Walker R."/>
            <person name="Walters P."/>
            <person name="Elshahed M.S."/>
            <person name="Youssef N.H."/>
        </authorList>
    </citation>
    <scope>NUCLEOTIDE SEQUENCE</scope>
    <source>
        <strain evidence="8">Zod_Metabat.24</strain>
    </source>
</reference>
<dbReference type="AlphaFoldDB" id="A0A9D8PSN5"/>
<dbReference type="Pfam" id="PF07690">
    <property type="entry name" value="MFS_1"/>
    <property type="match status" value="1"/>
</dbReference>
<evidence type="ECO:0000256" key="1">
    <source>
        <dbReference type="ARBA" id="ARBA00004141"/>
    </source>
</evidence>
<evidence type="ECO:0000256" key="3">
    <source>
        <dbReference type="ARBA" id="ARBA00022692"/>
    </source>
</evidence>
<proteinExistence type="predicted"/>
<dbReference type="PROSITE" id="PS50850">
    <property type="entry name" value="MFS"/>
    <property type="match status" value="1"/>
</dbReference>
<evidence type="ECO:0000256" key="6">
    <source>
        <dbReference type="SAM" id="Phobius"/>
    </source>
</evidence>
<dbReference type="GO" id="GO:0022857">
    <property type="term" value="F:transmembrane transporter activity"/>
    <property type="evidence" value="ECO:0007669"/>
    <property type="project" value="InterPro"/>
</dbReference>
<gene>
    <name evidence="8" type="ORF">JW984_16990</name>
</gene>
<feature type="transmembrane region" description="Helical" evidence="6">
    <location>
        <begin position="279"/>
        <end position="296"/>
    </location>
</feature>
<evidence type="ECO:0000313" key="8">
    <source>
        <dbReference type="EMBL" id="MBN1574895.1"/>
    </source>
</evidence>
<dbReference type="Gene3D" id="1.20.1250.20">
    <property type="entry name" value="MFS general substrate transporter like domains"/>
    <property type="match status" value="2"/>
</dbReference>
<keyword evidence="3 6" id="KW-0812">Transmembrane</keyword>
<feature type="transmembrane region" description="Helical" evidence="6">
    <location>
        <begin position="407"/>
        <end position="427"/>
    </location>
</feature>
<dbReference type="InterPro" id="IPR044770">
    <property type="entry name" value="MFS_spinster-like"/>
</dbReference>
<dbReference type="SUPFAM" id="SSF103473">
    <property type="entry name" value="MFS general substrate transporter"/>
    <property type="match status" value="1"/>
</dbReference>
<organism evidence="8 9">
    <name type="scientific">Candidatus Zymogenus saltonus</name>
    <dbReference type="NCBI Taxonomy" id="2844893"/>
    <lineage>
        <taxon>Bacteria</taxon>
        <taxon>Deltaproteobacteria</taxon>
        <taxon>Candidatus Zymogenia</taxon>
        <taxon>Candidatus Zymogeniales</taxon>
        <taxon>Candidatus Zymogenaceae</taxon>
        <taxon>Candidatus Zymogenus</taxon>
    </lineage>
</organism>
<protein>
    <submittedName>
        <fullName evidence="8">MFS transporter</fullName>
    </submittedName>
</protein>
<dbReference type="EMBL" id="JAFGIX010000092">
    <property type="protein sequence ID" value="MBN1574895.1"/>
    <property type="molecule type" value="Genomic_DNA"/>
</dbReference>
<evidence type="ECO:0000256" key="2">
    <source>
        <dbReference type="ARBA" id="ARBA00022448"/>
    </source>
</evidence>
<feature type="transmembrane region" description="Helical" evidence="6">
    <location>
        <begin position="308"/>
        <end position="329"/>
    </location>
</feature>
<reference evidence="8" key="2">
    <citation type="submission" date="2021-01" db="EMBL/GenBank/DDBJ databases">
        <authorList>
            <person name="Hahn C.R."/>
            <person name="Youssef N.H."/>
            <person name="Elshahed M."/>
        </authorList>
    </citation>
    <scope>NUCLEOTIDE SEQUENCE</scope>
    <source>
        <strain evidence="8">Zod_Metabat.24</strain>
    </source>
</reference>
<dbReference type="InterPro" id="IPR036259">
    <property type="entry name" value="MFS_trans_sf"/>
</dbReference>
<evidence type="ECO:0000256" key="4">
    <source>
        <dbReference type="ARBA" id="ARBA00022989"/>
    </source>
</evidence>
<keyword evidence="5 6" id="KW-0472">Membrane</keyword>
<evidence type="ECO:0000313" key="9">
    <source>
        <dbReference type="Proteomes" id="UP000809273"/>
    </source>
</evidence>
<dbReference type="InterPro" id="IPR011701">
    <property type="entry name" value="MFS"/>
</dbReference>